<keyword evidence="1" id="KW-0560">Oxidoreductase</keyword>
<name>A0ABY1RFJ9_9MICO</name>
<protein>
    <submittedName>
        <fullName evidence="3">Predicted oxidoreductase</fullName>
    </submittedName>
</protein>
<proteinExistence type="predicted"/>
<keyword evidence="4" id="KW-1185">Reference proteome</keyword>
<gene>
    <name evidence="3" type="ORF">SAMN06295909_2441</name>
</gene>
<organism evidence="3 4">
    <name type="scientific">Plantibacter elymi</name>
    <name type="common">nom. nud.</name>
    <dbReference type="NCBI Taxonomy" id="199708"/>
    <lineage>
        <taxon>Bacteria</taxon>
        <taxon>Bacillati</taxon>
        <taxon>Actinomycetota</taxon>
        <taxon>Actinomycetes</taxon>
        <taxon>Micrococcales</taxon>
        <taxon>Microbacteriaceae</taxon>
        <taxon>Plantibacter</taxon>
    </lineage>
</organism>
<dbReference type="SUPFAM" id="SSF51430">
    <property type="entry name" value="NAD(P)-linked oxidoreductase"/>
    <property type="match status" value="1"/>
</dbReference>
<dbReference type="Pfam" id="PF00248">
    <property type="entry name" value="Aldo_ket_red"/>
    <property type="match status" value="1"/>
</dbReference>
<dbReference type="PANTHER" id="PTHR43364:SF4">
    <property type="entry name" value="NAD(P)-LINKED OXIDOREDUCTASE SUPERFAMILY PROTEIN"/>
    <property type="match status" value="1"/>
</dbReference>
<evidence type="ECO:0000313" key="3">
    <source>
        <dbReference type="EMBL" id="SMQ71113.1"/>
    </source>
</evidence>
<dbReference type="RefSeq" id="WP_086474206.1">
    <property type="nucleotide sequence ID" value="NZ_FXWJ01000003.1"/>
</dbReference>
<evidence type="ECO:0000259" key="2">
    <source>
        <dbReference type="Pfam" id="PF00248"/>
    </source>
</evidence>
<dbReference type="EMBL" id="FXWJ01000003">
    <property type="protein sequence ID" value="SMQ71113.1"/>
    <property type="molecule type" value="Genomic_DNA"/>
</dbReference>
<dbReference type="CDD" id="cd19079">
    <property type="entry name" value="AKR_EcYajO-like"/>
    <property type="match status" value="1"/>
</dbReference>
<evidence type="ECO:0000256" key="1">
    <source>
        <dbReference type="ARBA" id="ARBA00023002"/>
    </source>
</evidence>
<dbReference type="PANTHER" id="PTHR43364">
    <property type="entry name" value="NADH-SPECIFIC METHYLGLYOXAL REDUCTASE-RELATED"/>
    <property type="match status" value="1"/>
</dbReference>
<sequence length="322" mass="35269">MEYTRLGATGLRVSRLALGCMTYGDPNRGLHRWTLDEAASAPFFRQAVELGFTFWDTANVYQQGSGEEYVGRAITRFSRREDIVLATKVSGRMHDGPGGSGLSRTAILEQVDASLRRLGTDHIDVYYVHRFDEETPVEETMQALDDIVRAGKVRYLGASSMCAWQFAKLQTAAAVGGLTPFVAMENQYNLLKREEEREMIPMCADTGVGLTPYSPNGKGRLARPRGAATDRSNVDEVAKAFDTDADGPIIDAVEEIAVERGIPMAQVALAWVLRNPTVAAPIIGATKPAHLTDAAAALDVQLTDDEVARLESPYVTQAPFWW</sequence>
<dbReference type="InterPro" id="IPR036812">
    <property type="entry name" value="NAD(P)_OxRdtase_dom_sf"/>
</dbReference>
<dbReference type="Proteomes" id="UP000194464">
    <property type="component" value="Unassembled WGS sequence"/>
</dbReference>
<reference evidence="3 4" key="1">
    <citation type="submission" date="2017-04" db="EMBL/GenBank/DDBJ databases">
        <authorList>
            <person name="Varghese N."/>
            <person name="Submissions S."/>
        </authorList>
    </citation>
    <scope>NUCLEOTIDE SEQUENCE [LARGE SCALE GENOMIC DNA]</scope>
    <source>
        <strain evidence="3 4">VKM Ac-1784</strain>
    </source>
</reference>
<dbReference type="InterPro" id="IPR023210">
    <property type="entry name" value="NADP_OxRdtase_dom"/>
</dbReference>
<feature type="domain" description="NADP-dependent oxidoreductase" evidence="2">
    <location>
        <begin position="15"/>
        <end position="312"/>
    </location>
</feature>
<dbReference type="Gene3D" id="3.20.20.100">
    <property type="entry name" value="NADP-dependent oxidoreductase domain"/>
    <property type="match status" value="1"/>
</dbReference>
<evidence type="ECO:0000313" key="4">
    <source>
        <dbReference type="Proteomes" id="UP000194464"/>
    </source>
</evidence>
<dbReference type="InterPro" id="IPR050523">
    <property type="entry name" value="AKR_Detox_Biosynth"/>
</dbReference>
<comment type="caution">
    <text evidence="3">The sequence shown here is derived from an EMBL/GenBank/DDBJ whole genome shotgun (WGS) entry which is preliminary data.</text>
</comment>
<accession>A0ABY1RFJ9</accession>